<protein>
    <submittedName>
        <fullName evidence="1">Uncharacterized protein</fullName>
    </submittedName>
</protein>
<accession>A0A392T6B9</accession>
<reference evidence="1 2" key="1">
    <citation type="journal article" date="2018" name="Front. Plant Sci.">
        <title>Red Clover (Trifolium pratense) and Zigzag Clover (T. medium) - A Picture of Genomic Similarities and Differences.</title>
        <authorList>
            <person name="Dluhosova J."/>
            <person name="Istvanek J."/>
            <person name="Nedelnik J."/>
            <person name="Repkova J."/>
        </authorList>
    </citation>
    <scope>NUCLEOTIDE SEQUENCE [LARGE SCALE GENOMIC DNA]</scope>
    <source>
        <strain evidence="2">cv. 10/8</strain>
        <tissue evidence="1">Leaf</tissue>
    </source>
</reference>
<proteinExistence type="predicted"/>
<feature type="non-terminal residue" evidence="1">
    <location>
        <position position="1"/>
    </location>
</feature>
<sequence length="48" mass="5368">SLSGFFNSHFNSFITESSLSAILYVQSCGWNIQSQDTTPHSLLSHHKL</sequence>
<dbReference type="Proteomes" id="UP000265520">
    <property type="component" value="Unassembled WGS sequence"/>
</dbReference>
<dbReference type="EMBL" id="LXQA010506634">
    <property type="protein sequence ID" value="MCI56074.1"/>
    <property type="molecule type" value="Genomic_DNA"/>
</dbReference>
<evidence type="ECO:0000313" key="2">
    <source>
        <dbReference type="Proteomes" id="UP000265520"/>
    </source>
</evidence>
<keyword evidence="2" id="KW-1185">Reference proteome</keyword>
<evidence type="ECO:0000313" key="1">
    <source>
        <dbReference type="EMBL" id="MCI56074.1"/>
    </source>
</evidence>
<dbReference type="AlphaFoldDB" id="A0A392T6B9"/>
<comment type="caution">
    <text evidence="1">The sequence shown here is derived from an EMBL/GenBank/DDBJ whole genome shotgun (WGS) entry which is preliminary data.</text>
</comment>
<organism evidence="1 2">
    <name type="scientific">Trifolium medium</name>
    <dbReference type="NCBI Taxonomy" id="97028"/>
    <lineage>
        <taxon>Eukaryota</taxon>
        <taxon>Viridiplantae</taxon>
        <taxon>Streptophyta</taxon>
        <taxon>Embryophyta</taxon>
        <taxon>Tracheophyta</taxon>
        <taxon>Spermatophyta</taxon>
        <taxon>Magnoliopsida</taxon>
        <taxon>eudicotyledons</taxon>
        <taxon>Gunneridae</taxon>
        <taxon>Pentapetalae</taxon>
        <taxon>rosids</taxon>
        <taxon>fabids</taxon>
        <taxon>Fabales</taxon>
        <taxon>Fabaceae</taxon>
        <taxon>Papilionoideae</taxon>
        <taxon>50 kb inversion clade</taxon>
        <taxon>NPAAA clade</taxon>
        <taxon>Hologalegina</taxon>
        <taxon>IRL clade</taxon>
        <taxon>Trifolieae</taxon>
        <taxon>Trifolium</taxon>
    </lineage>
</organism>
<name>A0A392T6B9_9FABA</name>